<feature type="binding site" evidence="9">
    <location>
        <position position="292"/>
    </location>
    <ligand>
        <name>ATP</name>
        <dbReference type="ChEBI" id="CHEBI:30616"/>
    </ligand>
</feature>
<evidence type="ECO:0000256" key="2">
    <source>
        <dbReference type="ARBA" id="ARBA00005752"/>
    </source>
</evidence>
<dbReference type="SUPFAM" id="SSF52402">
    <property type="entry name" value="Adenine nucleotide alpha hydrolases-like"/>
    <property type="match status" value="1"/>
</dbReference>
<feature type="active site" description="For GATase activity" evidence="8">
    <location>
        <position position="2"/>
    </location>
</feature>
<keyword evidence="6 8" id="KW-0315">Glutamine amidotransferase</keyword>
<dbReference type="EMBL" id="QGGG01000001">
    <property type="protein sequence ID" value="PWJ86196.1"/>
    <property type="molecule type" value="Genomic_DNA"/>
</dbReference>
<dbReference type="CDD" id="cd00712">
    <property type="entry name" value="AsnB"/>
    <property type="match status" value="1"/>
</dbReference>
<evidence type="ECO:0000256" key="6">
    <source>
        <dbReference type="ARBA" id="ARBA00022962"/>
    </source>
</evidence>
<reference evidence="12 13" key="1">
    <citation type="submission" date="2018-05" db="EMBL/GenBank/DDBJ databases">
        <title>Genomic Encyclopedia of Type Strains, Phase IV (KMG-IV): sequencing the most valuable type-strain genomes for metagenomic binning, comparative biology and taxonomic classification.</title>
        <authorList>
            <person name="Goeker M."/>
        </authorList>
    </citation>
    <scope>NUCLEOTIDE SEQUENCE [LARGE SCALE GENOMIC DNA]</scope>
    <source>
        <strain evidence="12 13">DSM 6986</strain>
    </source>
</reference>
<evidence type="ECO:0000256" key="8">
    <source>
        <dbReference type="PIRSR" id="PIRSR001589-1"/>
    </source>
</evidence>
<keyword evidence="4 9" id="KW-0547">Nucleotide-binding</keyword>
<dbReference type="GO" id="GO:0005829">
    <property type="term" value="C:cytosol"/>
    <property type="evidence" value="ECO:0007669"/>
    <property type="project" value="TreeGrafter"/>
</dbReference>
<dbReference type="PANTHER" id="PTHR43284">
    <property type="entry name" value="ASPARAGINE SYNTHETASE (GLUTAMINE-HYDROLYZING)"/>
    <property type="match status" value="1"/>
</dbReference>
<dbReference type="CDD" id="cd01991">
    <property type="entry name" value="Asn_synthase_B_C"/>
    <property type="match status" value="1"/>
</dbReference>
<dbReference type="RefSeq" id="WP_109611225.1">
    <property type="nucleotide sequence ID" value="NZ_QGGG01000001.1"/>
</dbReference>
<dbReference type="Gene3D" id="3.60.20.10">
    <property type="entry name" value="Glutamine Phosphoribosylpyrophosphate, subunit 1, domain 1"/>
    <property type="match status" value="1"/>
</dbReference>
<feature type="domain" description="Glutamine amidotransferase type-2" evidence="11">
    <location>
        <begin position="2"/>
        <end position="213"/>
    </location>
</feature>
<dbReference type="InterPro" id="IPR033738">
    <property type="entry name" value="AsnB_N"/>
</dbReference>
<dbReference type="Gene3D" id="3.40.50.620">
    <property type="entry name" value="HUPs"/>
    <property type="match status" value="2"/>
</dbReference>
<comment type="caution">
    <text evidence="12">The sequence shown here is derived from an EMBL/GenBank/DDBJ whole genome shotgun (WGS) entry which is preliminary data.</text>
</comment>
<dbReference type="EC" id="6.3.5.4" evidence="3"/>
<dbReference type="InterPro" id="IPR051786">
    <property type="entry name" value="ASN_synthetase/amidase"/>
</dbReference>
<comment type="catalytic activity">
    <reaction evidence="7">
        <text>L-aspartate + L-glutamine + ATP + H2O = L-asparagine + L-glutamate + AMP + diphosphate + H(+)</text>
        <dbReference type="Rhea" id="RHEA:12228"/>
        <dbReference type="ChEBI" id="CHEBI:15377"/>
        <dbReference type="ChEBI" id="CHEBI:15378"/>
        <dbReference type="ChEBI" id="CHEBI:29985"/>
        <dbReference type="ChEBI" id="CHEBI:29991"/>
        <dbReference type="ChEBI" id="CHEBI:30616"/>
        <dbReference type="ChEBI" id="CHEBI:33019"/>
        <dbReference type="ChEBI" id="CHEBI:58048"/>
        <dbReference type="ChEBI" id="CHEBI:58359"/>
        <dbReference type="ChEBI" id="CHEBI:456215"/>
        <dbReference type="EC" id="6.3.5.4"/>
    </reaction>
</comment>
<keyword evidence="5 9" id="KW-0067">ATP-binding</keyword>
<evidence type="ECO:0000256" key="9">
    <source>
        <dbReference type="PIRSR" id="PIRSR001589-2"/>
    </source>
</evidence>
<gene>
    <name evidence="12" type="ORF">C7441_10175</name>
</gene>
<dbReference type="PANTHER" id="PTHR43284:SF1">
    <property type="entry name" value="ASPARAGINE SYNTHETASE"/>
    <property type="match status" value="1"/>
</dbReference>
<name>A0A316CAU0_PSESE</name>
<accession>A0A316CAU0</accession>
<dbReference type="Proteomes" id="UP000245396">
    <property type="component" value="Unassembled WGS sequence"/>
</dbReference>
<evidence type="ECO:0000256" key="5">
    <source>
        <dbReference type="ARBA" id="ARBA00022840"/>
    </source>
</evidence>
<keyword evidence="13" id="KW-1185">Reference proteome</keyword>
<evidence type="ECO:0000313" key="13">
    <source>
        <dbReference type="Proteomes" id="UP000245396"/>
    </source>
</evidence>
<dbReference type="Pfam" id="PF00733">
    <property type="entry name" value="Asn_synthase"/>
    <property type="match status" value="1"/>
</dbReference>
<dbReference type="Pfam" id="PF13537">
    <property type="entry name" value="GATase_7"/>
    <property type="match status" value="1"/>
</dbReference>
<feature type="binding site" evidence="9">
    <location>
        <begin position="366"/>
        <end position="367"/>
    </location>
    <ligand>
        <name>ATP</name>
        <dbReference type="ChEBI" id="CHEBI:30616"/>
    </ligand>
</feature>
<dbReference type="InterPro" id="IPR001962">
    <property type="entry name" value="Asn_synthase"/>
</dbReference>
<organism evidence="12 13">
    <name type="scientific">Pseudaminobacter salicylatoxidans</name>
    <dbReference type="NCBI Taxonomy" id="93369"/>
    <lineage>
        <taxon>Bacteria</taxon>
        <taxon>Pseudomonadati</taxon>
        <taxon>Pseudomonadota</taxon>
        <taxon>Alphaproteobacteria</taxon>
        <taxon>Hyphomicrobiales</taxon>
        <taxon>Phyllobacteriaceae</taxon>
        <taxon>Pseudaminobacter</taxon>
    </lineage>
</organism>
<evidence type="ECO:0000256" key="10">
    <source>
        <dbReference type="PIRSR" id="PIRSR001589-3"/>
    </source>
</evidence>
<feature type="site" description="Important for beta-aspartyl-AMP intermediate formation" evidence="10">
    <location>
        <position position="368"/>
    </location>
</feature>
<evidence type="ECO:0000313" key="12">
    <source>
        <dbReference type="EMBL" id="PWJ86196.1"/>
    </source>
</evidence>
<dbReference type="GO" id="GO:0005524">
    <property type="term" value="F:ATP binding"/>
    <property type="evidence" value="ECO:0007669"/>
    <property type="project" value="UniProtKB-KW"/>
</dbReference>
<protein>
    <recommendedName>
        <fullName evidence="3">asparagine synthase (glutamine-hydrolyzing)</fullName>
        <ecNumber evidence="3">6.3.5.4</ecNumber>
    </recommendedName>
</protein>
<comment type="similarity">
    <text evidence="2">Belongs to the asparagine synthetase family.</text>
</comment>
<dbReference type="NCBIfam" id="TIGR01536">
    <property type="entry name" value="asn_synth_AEB"/>
    <property type="match status" value="1"/>
</dbReference>
<evidence type="ECO:0000256" key="3">
    <source>
        <dbReference type="ARBA" id="ARBA00012737"/>
    </source>
</evidence>
<feature type="binding site" evidence="9">
    <location>
        <position position="100"/>
    </location>
    <ligand>
        <name>L-glutamine</name>
        <dbReference type="ChEBI" id="CHEBI:58359"/>
    </ligand>
</feature>
<dbReference type="GO" id="GO:0006529">
    <property type="term" value="P:asparagine biosynthetic process"/>
    <property type="evidence" value="ECO:0007669"/>
    <property type="project" value="UniProtKB-KW"/>
</dbReference>
<dbReference type="InterPro" id="IPR017932">
    <property type="entry name" value="GATase_2_dom"/>
</dbReference>
<dbReference type="PROSITE" id="PS51278">
    <property type="entry name" value="GATASE_TYPE_2"/>
    <property type="match status" value="1"/>
</dbReference>
<comment type="pathway">
    <text evidence="1">Amino-acid biosynthesis; L-asparagine biosynthesis; L-asparagine from L-aspartate (L-Gln route): step 1/1.</text>
</comment>
<dbReference type="PIRSF" id="PIRSF001589">
    <property type="entry name" value="Asn_synthetase_glu-h"/>
    <property type="match status" value="1"/>
</dbReference>
<evidence type="ECO:0000256" key="4">
    <source>
        <dbReference type="ARBA" id="ARBA00022741"/>
    </source>
</evidence>
<sequence>MCGIAGYSGALPPEEAAPLLRRMCGAIAHRGPDGQGIHVGSGAGLAHRRLSIIDLSPDAAQPMANADGTIRIAYNGEVFNYIELRRMLEPRGHRFRTVSDTEVLLHLYEEFGPDFVCHLNGDFALVILDERNRRMVLARDRMGVRPLFHTHHRGTLYFASEVKALLQVPGVEGGIDPIALDQIFTLWAPIAPRTAFKGILELPPAHMMIIENGQARVRPYWSLTFPDERDAAIHPSEDDMAAQLRDLLEDATRIRLRADVEVGSFLSGGLDSSIVSALAARMAPAGLRSFAVTFDDAEFDESAYQQIMARALGTRHHTIDCGPDDIASIFPAVVWHMEQPVLRTAPAPLFQLSGLVREQELKVVLSGEGADEIFAGYDLFKEARIRRFCGRQPQSRIRPHLFRKIYPYLPSLQQQTPEYLAAFFGTETDAPDDPLFSHRPRFRATAGAKMFFSGDLRAELAGYDAAEELASSLPDDFARWHPLHQAQFIETRFLLPGYILSSQGDRMAMAHSVETRFPFLDHRLVEFAATIPPGMKLRGLREKHILRKATADLLPPIISERPKQPYRAPDSASFKSAAGTYVEEILSPEAVSATGLFNPLATAKLLEKSRREPLGGFRDNAAFVGILSTQLWSREFASPHAHRTCEPTV</sequence>
<dbReference type="GO" id="GO:0004066">
    <property type="term" value="F:asparagine synthase (glutamine-hydrolyzing) activity"/>
    <property type="evidence" value="ECO:0007669"/>
    <property type="project" value="UniProtKB-EC"/>
</dbReference>
<keyword evidence="8" id="KW-0061">Asparagine biosynthesis</keyword>
<evidence type="ECO:0000256" key="1">
    <source>
        <dbReference type="ARBA" id="ARBA00005187"/>
    </source>
</evidence>
<dbReference type="AlphaFoldDB" id="A0A316CAU0"/>
<dbReference type="OrthoDB" id="9763290at2"/>
<dbReference type="InterPro" id="IPR006426">
    <property type="entry name" value="Asn_synth_AEB"/>
</dbReference>
<dbReference type="SUPFAM" id="SSF56235">
    <property type="entry name" value="N-terminal nucleophile aminohydrolases (Ntn hydrolases)"/>
    <property type="match status" value="1"/>
</dbReference>
<evidence type="ECO:0000256" key="7">
    <source>
        <dbReference type="ARBA" id="ARBA00048741"/>
    </source>
</evidence>
<proteinExistence type="inferred from homology"/>
<dbReference type="InterPro" id="IPR029055">
    <property type="entry name" value="Ntn_hydrolases_N"/>
</dbReference>
<dbReference type="STRING" id="1192868.GCA_000304395_04348"/>
<dbReference type="InterPro" id="IPR014729">
    <property type="entry name" value="Rossmann-like_a/b/a_fold"/>
</dbReference>
<evidence type="ECO:0000259" key="11">
    <source>
        <dbReference type="PROSITE" id="PS51278"/>
    </source>
</evidence>
<keyword evidence="8" id="KW-0028">Amino-acid biosynthesis</keyword>